<proteinExistence type="predicted"/>
<evidence type="ECO:0000313" key="2">
    <source>
        <dbReference type="EMBL" id="KAF2397977.1"/>
    </source>
</evidence>
<accession>A0A6G1HQ49</accession>
<evidence type="ECO:0000256" key="1">
    <source>
        <dbReference type="SAM" id="Phobius"/>
    </source>
</evidence>
<keyword evidence="3" id="KW-1185">Reference proteome</keyword>
<dbReference type="Proteomes" id="UP000799640">
    <property type="component" value="Unassembled WGS sequence"/>
</dbReference>
<keyword evidence="1" id="KW-0472">Membrane</keyword>
<keyword evidence="1" id="KW-0812">Transmembrane</keyword>
<feature type="transmembrane region" description="Helical" evidence="1">
    <location>
        <begin position="44"/>
        <end position="64"/>
    </location>
</feature>
<organism evidence="2 3">
    <name type="scientific">Trichodelitschia bisporula</name>
    <dbReference type="NCBI Taxonomy" id="703511"/>
    <lineage>
        <taxon>Eukaryota</taxon>
        <taxon>Fungi</taxon>
        <taxon>Dikarya</taxon>
        <taxon>Ascomycota</taxon>
        <taxon>Pezizomycotina</taxon>
        <taxon>Dothideomycetes</taxon>
        <taxon>Dothideomycetes incertae sedis</taxon>
        <taxon>Phaeotrichales</taxon>
        <taxon>Phaeotrichaceae</taxon>
        <taxon>Trichodelitschia</taxon>
    </lineage>
</organism>
<dbReference type="AlphaFoldDB" id="A0A6G1HQ49"/>
<keyword evidence="1" id="KW-1133">Transmembrane helix</keyword>
<protein>
    <submittedName>
        <fullName evidence="2">Uncharacterized protein</fullName>
    </submittedName>
</protein>
<name>A0A6G1HQ49_9PEZI</name>
<dbReference type="OrthoDB" id="3365267at2759"/>
<sequence length="181" mass="19499">MSSDSLAYFRKNRGSELAKLAEAHLQHDLSESDQAILHKAAGEFTTYALIGTALGLSLGVIAAMRVRAARTAMWTAFKSTEHPTHVTFAGGRVEPLPDLSPYLKPQRIGTVATYFLFSAGGLFVGGEAGALTGSLVAGRTITRDPDASDRISKAFMRFRADALRAEAKRLDEGRVVVDRFA</sequence>
<evidence type="ECO:0000313" key="3">
    <source>
        <dbReference type="Proteomes" id="UP000799640"/>
    </source>
</evidence>
<reference evidence="2" key="1">
    <citation type="journal article" date="2020" name="Stud. Mycol.">
        <title>101 Dothideomycetes genomes: a test case for predicting lifestyles and emergence of pathogens.</title>
        <authorList>
            <person name="Haridas S."/>
            <person name="Albert R."/>
            <person name="Binder M."/>
            <person name="Bloem J."/>
            <person name="Labutti K."/>
            <person name="Salamov A."/>
            <person name="Andreopoulos B."/>
            <person name="Baker S."/>
            <person name="Barry K."/>
            <person name="Bills G."/>
            <person name="Bluhm B."/>
            <person name="Cannon C."/>
            <person name="Castanera R."/>
            <person name="Culley D."/>
            <person name="Daum C."/>
            <person name="Ezra D."/>
            <person name="Gonzalez J."/>
            <person name="Henrissat B."/>
            <person name="Kuo A."/>
            <person name="Liang C."/>
            <person name="Lipzen A."/>
            <person name="Lutzoni F."/>
            <person name="Magnuson J."/>
            <person name="Mondo S."/>
            <person name="Nolan M."/>
            <person name="Ohm R."/>
            <person name="Pangilinan J."/>
            <person name="Park H.-J."/>
            <person name="Ramirez L."/>
            <person name="Alfaro M."/>
            <person name="Sun H."/>
            <person name="Tritt A."/>
            <person name="Yoshinaga Y."/>
            <person name="Zwiers L.-H."/>
            <person name="Turgeon B."/>
            <person name="Goodwin S."/>
            <person name="Spatafora J."/>
            <person name="Crous P."/>
            <person name="Grigoriev I."/>
        </authorList>
    </citation>
    <scope>NUCLEOTIDE SEQUENCE</scope>
    <source>
        <strain evidence="2">CBS 262.69</strain>
    </source>
</reference>
<dbReference type="EMBL" id="ML996701">
    <property type="protein sequence ID" value="KAF2397977.1"/>
    <property type="molecule type" value="Genomic_DNA"/>
</dbReference>
<gene>
    <name evidence="2" type="ORF">EJ06DRAFT_539039</name>
</gene>